<protein>
    <submittedName>
        <fullName evidence="4">TetR family transcriptional regulator</fullName>
    </submittedName>
</protein>
<keyword evidence="1 2" id="KW-0238">DNA-binding</keyword>
<evidence type="ECO:0000313" key="5">
    <source>
        <dbReference type="Proteomes" id="UP000886857"/>
    </source>
</evidence>
<dbReference type="PROSITE" id="PS50977">
    <property type="entry name" value="HTH_TETR_2"/>
    <property type="match status" value="1"/>
</dbReference>
<dbReference type="InterPro" id="IPR050109">
    <property type="entry name" value="HTH-type_TetR-like_transc_reg"/>
</dbReference>
<evidence type="ECO:0000259" key="3">
    <source>
        <dbReference type="PROSITE" id="PS50977"/>
    </source>
</evidence>
<dbReference type="GO" id="GO:0003700">
    <property type="term" value="F:DNA-binding transcription factor activity"/>
    <property type="evidence" value="ECO:0007669"/>
    <property type="project" value="TreeGrafter"/>
</dbReference>
<organism evidence="4 5">
    <name type="scientific">Candidatus Limadaptatus stercoripullorum</name>
    <dbReference type="NCBI Taxonomy" id="2840846"/>
    <lineage>
        <taxon>Bacteria</taxon>
        <taxon>Bacillati</taxon>
        <taxon>Bacillota</taxon>
        <taxon>Clostridia</taxon>
        <taxon>Eubacteriales</taxon>
        <taxon>Candidatus Limadaptatus</taxon>
    </lineage>
</organism>
<reference evidence="4" key="1">
    <citation type="submission" date="2020-10" db="EMBL/GenBank/DDBJ databases">
        <authorList>
            <person name="Gilroy R."/>
        </authorList>
    </citation>
    <scope>NUCLEOTIDE SEQUENCE</scope>
    <source>
        <strain evidence="4">10406</strain>
    </source>
</reference>
<feature type="domain" description="HTH tetR-type" evidence="3">
    <location>
        <begin position="10"/>
        <end position="70"/>
    </location>
</feature>
<dbReference type="Proteomes" id="UP000886857">
    <property type="component" value="Unassembled WGS sequence"/>
</dbReference>
<dbReference type="GO" id="GO:0000976">
    <property type="term" value="F:transcription cis-regulatory region binding"/>
    <property type="evidence" value="ECO:0007669"/>
    <property type="project" value="TreeGrafter"/>
</dbReference>
<evidence type="ECO:0000256" key="2">
    <source>
        <dbReference type="PROSITE-ProRule" id="PRU00335"/>
    </source>
</evidence>
<proteinExistence type="predicted"/>
<dbReference type="Pfam" id="PF17929">
    <property type="entry name" value="TetR_C_34"/>
    <property type="match status" value="1"/>
</dbReference>
<reference evidence="4" key="2">
    <citation type="journal article" date="2021" name="PeerJ">
        <title>Extensive microbial diversity within the chicken gut microbiome revealed by metagenomics and culture.</title>
        <authorList>
            <person name="Gilroy R."/>
            <person name="Ravi A."/>
            <person name="Getino M."/>
            <person name="Pursley I."/>
            <person name="Horton D.L."/>
            <person name="Alikhan N.F."/>
            <person name="Baker D."/>
            <person name="Gharbi K."/>
            <person name="Hall N."/>
            <person name="Watson M."/>
            <person name="Adriaenssens E.M."/>
            <person name="Foster-Nyarko E."/>
            <person name="Jarju S."/>
            <person name="Secka A."/>
            <person name="Antonio M."/>
            <person name="Oren A."/>
            <person name="Chaudhuri R.R."/>
            <person name="La Ragione R."/>
            <person name="Hildebrand F."/>
            <person name="Pallen M.J."/>
        </authorList>
    </citation>
    <scope>NUCLEOTIDE SEQUENCE</scope>
    <source>
        <strain evidence="4">10406</strain>
    </source>
</reference>
<dbReference type="InterPro" id="IPR041483">
    <property type="entry name" value="TetR_C_34"/>
</dbReference>
<feature type="DNA-binding region" description="H-T-H motif" evidence="2">
    <location>
        <begin position="33"/>
        <end position="52"/>
    </location>
</feature>
<dbReference type="InterPro" id="IPR001647">
    <property type="entry name" value="HTH_TetR"/>
</dbReference>
<dbReference type="Pfam" id="PF00440">
    <property type="entry name" value="TetR_N"/>
    <property type="match status" value="1"/>
</dbReference>
<evidence type="ECO:0000256" key="1">
    <source>
        <dbReference type="ARBA" id="ARBA00023125"/>
    </source>
</evidence>
<evidence type="ECO:0000313" key="4">
    <source>
        <dbReference type="EMBL" id="HIU98913.1"/>
    </source>
</evidence>
<sequence length="208" mass="23353">MPKGSPELVAARRAEIVEACARLYDSLPFGDITIGMIGAGTTLSRASVYNYFRTKEEIFLALLGREYEAWTADLDALAARPVPREEFADAFAAVLQKRGRLLKLVSMNLYDMEAGSSVEELTEFKRRYNASIRAVLGVLRAHFPASMEEDGQEFVYSFFPFLFGVYPYTSVTPKQAEAMRRAGVAYREYSPREIVRLAVEKLTAALPR</sequence>
<accession>A0A9D1SWA7</accession>
<dbReference type="InterPro" id="IPR009057">
    <property type="entry name" value="Homeodomain-like_sf"/>
</dbReference>
<dbReference type="SUPFAM" id="SSF46689">
    <property type="entry name" value="Homeodomain-like"/>
    <property type="match status" value="1"/>
</dbReference>
<dbReference type="PANTHER" id="PTHR30055">
    <property type="entry name" value="HTH-TYPE TRANSCRIPTIONAL REGULATOR RUTR"/>
    <property type="match status" value="1"/>
</dbReference>
<name>A0A9D1SWA7_9FIRM</name>
<comment type="caution">
    <text evidence="4">The sequence shown here is derived from an EMBL/GenBank/DDBJ whole genome shotgun (WGS) entry which is preliminary data.</text>
</comment>
<dbReference type="EMBL" id="DVOE01000054">
    <property type="protein sequence ID" value="HIU98913.1"/>
    <property type="molecule type" value="Genomic_DNA"/>
</dbReference>
<dbReference type="PANTHER" id="PTHR30055:SF178">
    <property type="entry name" value="POSSIBLE TRANSCRIPTIONAL REGULATORY PROTEIN"/>
    <property type="match status" value="1"/>
</dbReference>
<dbReference type="AlphaFoldDB" id="A0A9D1SWA7"/>
<gene>
    <name evidence="4" type="ORF">IAC73_03615</name>
</gene>
<dbReference type="Gene3D" id="1.10.357.10">
    <property type="entry name" value="Tetracycline Repressor, domain 2"/>
    <property type="match status" value="1"/>
</dbReference>